<accession>A0ACB1ARG4</accession>
<keyword evidence="2" id="KW-1185">Reference proteome</keyword>
<reference evidence="1" key="1">
    <citation type="submission" date="2023-11" db="EMBL/GenBank/DDBJ databases">
        <authorList>
            <person name="Poullet M."/>
        </authorList>
    </citation>
    <scope>NUCLEOTIDE SEQUENCE</scope>
    <source>
        <strain evidence="1">E1834</strain>
    </source>
</reference>
<evidence type="ECO:0000313" key="2">
    <source>
        <dbReference type="Proteomes" id="UP001497535"/>
    </source>
</evidence>
<organism evidence="1 2">
    <name type="scientific">Meloidogyne enterolobii</name>
    <name type="common">Root-knot nematode worm</name>
    <name type="synonym">Meloidogyne mayaguensis</name>
    <dbReference type="NCBI Taxonomy" id="390850"/>
    <lineage>
        <taxon>Eukaryota</taxon>
        <taxon>Metazoa</taxon>
        <taxon>Ecdysozoa</taxon>
        <taxon>Nematoda</taxon>
        <taxon>Chromadorea</taxon>
        <taxon>Rhabditida</taxon>
        <taxon>Tylenchina</taxon>
        <taxon>Tylenchomorpha</taxon>
        <taxon>Tylenchoidea</taxon>
        <taxon>Meloidogynidae</taxon>
        <taxon>Meloidogyninae</taxon>
        <taxon>Meloidogyne</taxon>
    </lineage>
</organism>
<evidence type="ECO:0000313" key="1">
    <source>
        <dbReference type="EMBL" id="CAK5101556.1"/>
    </source>
</evidence>
<dbReference type="EMBL" id="CAVMJV010000110">
    <property type="protein sequence ID" value="CAK5101556.1"/>
    <property type="molecule type" value="Genomic_DNA"/>
</dbReference>
<proteinExistence type="predicted"/>
<gene>
    <name evidence="1" type="ORF">MENTE1834_LOCUS42319</name>
</gene>
<dbReference type="Proteomes" id="UP001497535">
    <property type="component" value="Unassembled WGS sequence"/>
</dbReference>
<comment type="caution">
    <text evidence="1">The sequence shown here is derived from an EMBL/GenBank/DDBJ whole genome shotgun (WGS) entry which is preliminary data.</text>
</comment>
<protein>
    <submittedName>
        <fullName evidence="1">Uncharacterized protein</fullName>
    </submittedName>
</protein>
<name>A0ACB1ARG4_MELEN</name>
<sequence length="112" mass="12937">MDSFFQLDADIQLLLQRFGEETPQLQLDTEAKEESTSSPPQGKHFLNLLAQWSCDELDDKMKQRVEFSQRAIAKLLLTCARISERNGRLCDLLKGLEIFLIILGHRDENIFL</sequence>